<dbReference type="InterPro" id="IPR001789">
    <property type="entry name" value="Sig_transdc_resp-reg_receiver"/>
</dbReference>
<evidence type="ECO:0000256" key="4">
    <source>
        <dbReference type="ARBA" id="ARBA00023012"/>
    </source>
</evidence>
<dbReference type="InterPro" id="IPR051552">
    <property type="entry name" value="HptR"/>
</dbReference>
<keyword evidence="3 8" id="KW-0597">Phosphoprotein</keyword>
<evidence type="ECO:0000256" key="1">
    <source>
        <dbReference type="ARBA" id="ARBA00004496"/>
    </source>
</evidence>
<dbReference type="PROSITE" id="PS50110">
    <property type="entry name" value="RESPONSE_REGULATORY"/>
    <property type="match status" value="1"/>
</dbReference>
<dbReference type="Pfam" id="PF12833">
    <property type="entry name" value="HTH_18"/>
    <property type="match status" value="1"/>
</dbReference>
<keyword evidence="6" id="KW-0238">DNA-binding</keyword>
<keyword evidence="12" id="KW-1185">Reference proteome</keyword>
<keyword evidence="5" id="KW-0805">Transcription regulation</keyword>
<protein>
    <submittedName>
        <fullName evidence="11">Response regulator</fullName>
    </submittedName>
</protein>
<evidence type="ECO:0000256" key="6">
    <source>
        <dbReference type="ARBA" id="ARBA00023125"/>
    </source>
</evidence>
<dbReference type="PANTHER" id="PTHR42713:SF3">
    <property type="entry name" value="TRANSCRIPTIONAL REGULATORY PROTEIN HPTR"/>
    <property type="match status" value="1"/>
</dbReference>
<dbReference type="InterPro" id="IPR018060">
    <property type="entry name" value="HTH_AraC"/>
</dbReference>
<comment type="caution">
    <text evidence="11">The sequence shown here is derived from an EMBL/GenBank/DDBJ whole genome shotgun (WGS) entry which is preliminary data.</text>
</comment>
<dbReference type="EMBL" id="JADCNN020000008">
    <property type="protein sequence ID" value="MBM6996256.1"/>
    <property type="molecule type" value="Genomic_DNA"/>
</dbReference>
<dbReference type="SMART" id="SM00342">
    <property type="entry name" value="HTH_ARAC"/>
    <property type="match status" value="1"/>
</dbReference>
<accession>A0ABS2H628</accession>
<dbReference type="SUPFAM" id="SSF52172">
    <property type="entry name" value="CheY-like"/>
    <property type="match status" value="1"/>
</dbReference>
<evidence type="ECO:0000313" key="11">
    <source>
        <dbReference type="EMBL" id="MBM6996256.1"/>
    </source>
</evidence>
<evidence type="ECO:0000313" key="12">
    <source>
        <dbReference type="Proteomes" id="UP001516620"/>
    </source>
</evidence>
<gene>
    <name evidence="11" type="ORF">IM700_011415</name>
</gene>
<dbReference type="Pfam" id="PF00072">
    <property type="entry name" value="Response_reg"/>
    <property type="match status" value="1"/>
</dbReference>
<keyword evidence="2" id="KW-0963">Cytoplasm</keyword>
<dbReference type="Proteomes" id="UP001516620">
    <property type="component" value="Unassembled WGS sequence"/>
</dbReference>
<evidence type="ECO:0000256" key="5">
    <source>
        <dbReference type="ARBA" id="ARBA00023015"/>
    </source>
</evidence>
<dbReference type="Gene3D" id="1.10.10.60">
    <property type="entry name" value="Homeodomain-like"/>
    <property type="match status" value="2"/>
</dbReference>
<sequence>MYKVLIIDDEEPLREAIRILGNWQDLEVDEIWEATDGKAGLAMLEQHKPDIVMVDMKMPELNGVEFLQIVEQEYPELLTIVISGYNDFEFTRQAIHARVVDYLLKPVNRQDLNQALRKAVDVLQAKRQIQSESITRNIAFNMSLPKLKEKIYLSIIERSFKKQSNQAFLPLIGADHQDHRFGVLVLRIMNMEAVKDSRFNRDRELLYFAVANVINDVAVDSLQCFSFANPKQEREMIAVYTARGGYPQEIAFRAGELMRKVASTLSDLFGVLVAGGIGRYCEDVMDLAASYEEAISGIQGIDLLKLKGNAVIGESDKPTVKETFSFSSRMPILRGALEAGNLNHAKSVMSEFAKSIRVSGFFSIGAADRILREIVVLMNDTASELSVPADKLPSSGGDRSLQALGLRTDFATFDQFEALLLELAEYYHEQVRRSMAAGRPFSVEDIKEYIDNHYFEDIKISMFTEKYFLSREYLMKLFKQQYGCGIHEYVQKVRMDKAKELLDDSMLKIQEISEMLGYKDKNYFSKAFRNYYDLSPSEYRQQQEERVKK</sequence>
<dbReference type="PRINTS" id="PR00032">
    <property type="entry name" value="HTHARAC"/>
</dbReference>
<dbReference type="RefSeq" id="WP_193417022.1">
    <property type="nucleotide sequence ID" value="NZ_JADCNN020000008.1"/>
</dbReference>
<evidence type="ECO:0000259" key="9">
    <source>
        <dbReference type="PROSITE" id="PS01124"/>
    </source>
</evidence>
<name>A0ABS2H628_9BACL</name>
<keyword evidence="7" id="KW-0804">Transcription</keyword>
<reference evidence="11 12" key="1">
    <citation type="submission" date="2021-01" db="EMBL/GenBank/DDBJ databases">
        <title>Paenibacillus sp.nov. isolated from the rhizosphere soil of tomato plant.</title>
        <authorList>
            <person name="Thin K.K."/>
            <person name="Zhang X."/>
            <person name="He S."/>
        </authorList>
    </citation>
    <scope>NUCLEOTIDE SEQUENCE [LARGE SCALE GENOMIC DNA]</scope>
    <source>
        <strain evidence="11 12">DXFW5</strain>
    </source>
</reference>
<evidence type="ECO:0000259" key="10">
    <source>
        <dbReference type="PROSITE" id="PS50110"/>
    </source>
</evidence>
<proteinExistence type="predicted"/>
<dbReference type="SUPFAM" id="SSF46689">
    <property type="entry name" value="Homeodomain-like"/>
    <property type="match status" value="1"/>
</dbReference>
<evidence type="ECO:0000256" key="7">
    <source>
        <dbReference type="ARBA" id="ARBA00023163"/>
    </source>
</evidence>
<dbReference type="InterPro" id="IPR011006">
    <property type="entry name" value="CheY-like_superfamily"/>
</dbReference>
<dbReference type="PROSITE" id="PS00041">
    <property type="entry name" value="HTH_ARAC_FAMILY_1"/>
    <property type="match status" value="1"/>
</dbReference>
<feature type="modified residue" description="4-aspartylphosphate" evidence="8">
    <location>
        <position position="55"/>
    </location>
</feature>
<dbReference type="PANTHER" id="PTHR42713">
    <property type="entry name" value="HISTIDINE KINASE-RELATED"/>
    <property type="match status" value="1"/>
</dbReference>
<feature type="domain" description="Response regulatory" evidence="10">
    <location>
        <begin position="3"/>
        <end position="120"/>
    </location>
</feature>
<keyword evidence="4" id="KW-0902">Two-component regulatory system</keyword>
<evidence type="ECO:0000256" key="8">
    <source>
        <dbReference type="PROSITE-ProRule" id="PRU00169"/>
    </source>
</evidence>
<dbReference type="SMART" id="SM00448">
    <property type="entry name" value="REC"/>
    <property type="match status" value="1"/>
</dbReference>
<dbReference type="InterPro" id="IPR020449">
    <property type="entry name" value="Tscrpt_reg_AraC-type_HTH"/>
</dbReference>
<evidence type="ECO:0000256" key="2">
    <source>
        <dbReference type="ARBA" id="ARBA00022490"/>
    </source>
</evidence>
<evidence type="ECO:0000256" key="3">
    <source>
        <dbReference type="ARBA" id="ARBA00022553"/>
    </source>
</evidence>
<feature type="domain" description="HTH araC/xylS-type" evidence="9">
    <location>
        <begin position="444"/>
        <end position="542"/>
    </location>
</feature>
<comment type="subcellular location">
    <subcellularLocation>
        <location evidence="1">Cytoplasm</location>
    </subcellularLocation>
</comment>
<dbReference type="InterPro" id="IPR009057">
    <property type="entry name" value="Homeodomain-like_sf"/>
</dbReference>
<organism evidence="11 12">
    <name type="scientific">Paenibacillus rhizolycopersici</name>
    <dbReference type="NCBI Taxonomy" id="2780073"/>
    <lineage>
        <taxon>Bacteria</taxon>
        <taxon>Bacillati</taxon>
        <taxon>Bacillota</taxon>
        <taxon>Bacilli</taxon>
        <taxon>Bacillales</taxon>
        <taxon>Paenibacillaceae</taxon>
        <taxon>Paenibacillus</taxon>
    </lineage>
</organism>
<dbReference type="CDD" id="cd17536">
    <property type="entry name" value="REC_YesN-like"/>
    <property type="match status" value="1"/>
</dbReference>
<dbReference type="PROSITE" id="PS01124">
    <property type="entry name" value="HTH_ARAC_FAMILY_2"/>
    <property type="match status" value="1"/>
</dbReference>
<dbReference type="InterPro" id="IPR018062">
    <property type="entry name" value="HTH_AraC-typ_CS"/>
</dbReference>
<dbReference type="Gene3D" id="3.40.50.2300">
    <property type="match status" value="1"/>
</dbReference>